<proteinExistence type="predicted"/>
<dbReference type="SUPFAM" id="SSF49265">
    <property type="entry name" value="Fibronectin type III"/>
    <property type="match status" value="1"/>
</dbReference>
<evidence type="ECO:0000256" key="3">
    <source>
        <dbReference type="ARBA" id="ARBA00022729"/>
    </source>
</evidence>
<keyword evidence="3" id="KW-0732">Signal</keyword>
<evidence type="ECO:0000256" key="4">
    <source>
        <dbReference type="ARBA" id="ARBA00022989"/>
    </source>
</evidence>
<protein>
    <submittedName>
        <fullName evidence="8">Uncharacterized protein</fullName>
    </submittedName>
</protein>
<evidence type="ECO:0000256" key="1">
    <source>
        <dbReference type="ARBA" id="ARBA00004167"/>
    </source>
</evidence>
<dbReference type="GO" id="GO:0009897">
    <property type="term" value="C:external side of plasma membrane"/>
    <property type="evidence" value="ECO:0007669"/>
    <property type="project" value="TreeGrafter"/>
</dbReference>
<dbReference type="InterPro" id="IPR013783">
    <property type="entry name" value="Ig-like_fold"/>
</dbReference>
<gene>
    <name evidence="8" type="ORF">COCON_G00030000</name>
</gene>
<accession>A0A9Q1DYI6</accession>
<dbReference type="OrthoDB" id="8897483at2759"/>
<dbReference type="AlphaFoldDB" id="A0A9Q1DYI6"/>
<name>A0A9Q1DYI6_CONCO</name>
<keyword evidence="4 7" id="KW-1133">Transmembrane helix</keyword>
<dbReference type="PANTHER" id="PTHR23037:SF7">
    <property type="entry name" value="INTERLEUKIN-21 RECEPTOR"/>
    <property type="match status" value="1"/>
</dbReference>
<dbReference type="PANTHER" id="PTHR23037">
    <property type="entry name" value="CYTOKINE RECEPTOR"/>
    <property type="match status" value="1"/>
</dbReference>
<evidence type="ECO:0000256" key="7">
    <source>
        <dbReference type="SAM" id="Phobius"/>
    </source>
</evidence>
<organism evidence="8 9">
    <name type="scientific">Conger conger</name>
    <name type="common">Conger eel</name>
    <name type="synonym">Muraena conger</name>
    <dbReference type="NCBI Taxonomy" id="82655"/>
    <lineage>
        <taxon>Eukaryota</taxon>
        <taxon>Metazoa</taxon>
        <taxon>Chordata</taxon>
        <taxon>Craniata</taxon>
        <taxon>Vertebrata</taxon>
        <taxon>Euteleostomi</taxon>
        <taxon>Actinopterygii</taxon>
        <taxon>Neopterygii</taxon>
        <taxon>Teleostei</taxon>
        <taxon>Anguilliformes</taxon>
        <taxon>Congridae</taxon>
        <taxon>Conger</taxon>
    </lineage>
</organism>
<evidence type="ECO:0000256" key="5">
    <source>
        <dbReference type="ARBA" id="ARBA00023136"/>
    </source>
</evidence>
<dbReference type="InterPro" id="IPR036116">
    <property type="entry name" value="FN3_sf"/>
</dbReference>
<dbReference type="Gene3D" id="2.60.40.10">
    <property type="entry name" value="Immunoglobulins"/>
    <property type="match status" value="1"/>
</dbReference>
<sequence>MEQYSDSLNIKTLLTFILGFNSIGFLCAAEAPKYNLECLNDYMVTISCVLNIPIDPLYNGKDSYWLKFEGSDTSFSSNITNVECLLENQKDNYCCTFKSKEQFIDTEYFVISFCSNKNVTKLCVEMDKFYQPKHHIKPMTPINLKFNWSSGHYRFIWDSGYEHNKAQTFMKRLMYQLQYYKHGHPESAIRIHSLNKSQQIDGFKFEPGTEYIAKVCSGPAQGFYKGQWSDWSTAVKWRTNVTKVTKEDQELLFIGVFSILACMLFAILVFIYFHPIDRCWIKSHNSVPTPTPYFRSLYSDYNGDIQSWLVSQSKLGEPFTPETLKFETLIEATPMENEERFFPSPSIGPYINAKQDRLDKLPVQSMQNSLSLQQMGTSRDDWGSQDLIHSCATVSSTEPQCMYCSKDYCTLTDTNNDQGHRKLSQ</sequence>
<dbReference type="Proteomes" id="UP001152803">
    <property type="component" value="Unassembled WGS sequence"/>
</dbReference>
<keyword evidence="9" id="KW-1185">Reference proteome</keyword>
<dbReference type="GO" id="GO:0004896">
    <property type="term" value="F:cytokine receptor activity"/>
    <property type="evidence" value="ECO:0007669"/>
    <property type="project" value="TreeGrafter"/>
</dbReference>
<reference evidence="8" key="1">
    <citation type="journal article" date="2023" name="Science">
        <title>Genome structures resolve the early diversification of teleost fishes.</title>
        <authorList>
            <person name="Parey E."/>
            <person name="Louis A."/>
            <person name="Montfort J."/>
            <person name="Bouchez O."/>
            <person name="Roques C."/>
            <person name="Iampietro C."/>
            <person name="Lluch J."/>
            <person name="Castinel A."/>
            <person name="Donnadieu C."/>
            <person name="Desvignes T."/>
            <person name="Floi Bucao C."/>
            <person name="Jouanno E."/>
            <person name="Wen M."/>
            <person name="Mejri S."/>
            <person name="Dirks R."/>
            <person name="Jansen H."/>
            <person name="Henkel C."/>
            <person name="Chen W.J."/>
            <person name="Zahm M."/>
            <person name="Cabau C."/>
            <person name="Klopp C."/>
            <person name="Thompson A.W."/>
            <person name="Robinson-Rechavi M."/>
            <person name="Braasch I."/>
            <person name="Lecointre G."/>
            <person name="Bobe J."/>
            <person name="Postlethwait J.H."/>
            <person name="Berthelot C."/>
            <person name="Roest Crollius H."/>
            <person name="Guiguen Y."/>
        </authorList>
    </citation>
    <scope>NUCLEOTIDE SEQUENCE</scope>
    <source>
        <strain evidence="8">Concon-B</strain>
    </source>
</reference>
<evidence type="ECO:0000313" key="9">
    <source>
        <dbReference type="Proteomes" id="UP001152803"/>
    </source>
</evidence>
<keyword evidence="2 7" id="KW-0812">Transmembrane</keyword>
<evidence type="ECO:0000256" key="2">
    <source>
        <dbReference type="ARBA" id="ARBA00022692"/>
    </source>
</evidence>
<evidence type="ECO:0000256" key="6">
    <source>
        <dbReference type="ARBA" id="ARBA00023170"/>
    </source>
</evidence>
<feature type="transmembrane region" description="Helical" evidence="7">
    <location>
        <begin position="251"/>
        <end position="273"/>
    </location>
</feature>
<dbReference type="EMBL" id="JAFJMO010000002">
    <property type="protein sequence ID" value="KAJ8284150.1"/>
    <property type="molecule type" value="Genomic_DNA"/>
</dbReference>
<comment type="caution">
    <text evidence="8">The sequence shown here is derived from an EMBL/GenBank/DDBJ whole genome shotgun (WGS) entry which is preliminary data.</text>
</comment>
<keyword evidence="6" id="KW-0675">Receptor</keyword>
<comment type="subcellular location">
    <subcellularLocation>
        <location evidence="1">Membrane</location>
        <topology evidence="1">Single-pass membrane protein</topology>
    </subcellularLocation>
</comment>
<evidence type="ECO:0000313" key="8">
    <source>
        <dbReference type="EMBL" id="KAJ8284150.1"/>
    </source>
</evidence>
<keyword evidence="5 7" id="KW-0472">Membrane</keyword>